<comment type="caution">
    <text evidence="2">The sequence shown here is derived from an EMBL/GenBank/DDBJ whole genome shotgun (WGS) entry which is preliminary data.</text>
</comment>
<dbReference type="AlphaFoldDB" id="A0ABD3G642"/>
<feature type="region of interest" description="Disordered" evidence="1">
    <location>
        <begin position="90"/>
        <end position="121"/>
    </location>
</feature>
<name>A0ABD3G642_9STRA</name>
<dbReference type="EMBL" id="JBIMZQ010000003">
    <property type="protein sequence ID" value="KAL3672604.1"/>
    <property type="molecule type" value="Genomic_DNA"/>
</dbReference>
<sequence length="402" mass="45490">MSGCEADAVYESILARVEKSELREQLDKVSRKECRPISRHMCHATASLTALKQLQEASKHLRPGGDWLQSTFQAQLKRVEEIQKQLETAVDDLATNRRPTKAKKRKRPARKEEKKKKKENEAIATVIDSEHDSDIEFLQVLPPKRTEVEEDTEAAIQEEEQILEVPADETMEEDTVLEEIEEAELPLGLVKITDDSTFIKEEPVVLYDEREEDPPALCEEGESPLELEVFESEESAEEIDMSDAEESAIELDVQDSDVDDDFSSCMELVLKLQDARGAVQLTHFPLAVKQLRTYLLEKKHMTVTDLDGYLFAHKRITDEEADEIANALAITINVGMALRVRAKIKLALYDLLAIVEQFECTLGGLPAFLCPVAKEFSSYVLSKLGKNFDGVNRQPRFTVQQL</sequence>
<accession>A0ABD3G642</accession>
<organism evidence="2 3">
    <name type="scientific">Phytophthora oleae</name>
    <dbReference type="NCBI Taxonomy" id="2107226"/>
    <lineage>
        <taxon>Eukaryota</taxon>
        <taxon>Sar</taxon>
        <taxon>Stramenopiles</taxon>
        <taxon>Oomycota</taxon>
        <taxon>Peronosporomycetes</taxon>
        <taxon>Peronosporales</taxon>
        <taxon>Peronosporaceae</taxon>
        <taxon>Phytophthora</taxon>
    </lineage>
</organism>
<dbReference type="Proteomes" id="UP001632037">
    <property type="component" value="Unassembled WGS sequence"/>
</dbReference>
<evidence type="ECO:0000313" key="2">
    <source>
        <dbReference type="EMBL" id="KAL3672604.1"/>
    </source>
</evidence>
<evidence type="ECO:0000256" key="1">
    <source>
        <dbReference type="SAM" id="MobiDB-lite"/>
    </source>
</evidence>
<reference evidence="2 3" key="1">
    <citation type="submission" date="2024-09" db="EMBL/GenBank/DDBJ databases">
        <title>Genome sequencing and assembly of Phytophthora oleae, isolate VK10A, causative agent of rot of olive drupes.</title>
        <authorList>
            <person name="Conti Taguali S."/>
            <person name="Riolo M."/>
            <person name="La Spada F."/>
            <person name="Cacciola S.O."/>
            <person name="Dionisio G."/>
        </authorList>
    </citation>
    <scope>NUCLEOTIDE SEQUENCE [LARGE SCALE GENOMIC DNA]</scope>
    <source>
        <strain evidence="2 3">VK10A</strain>
    </source>
</reference>
<feature type="compositionally biased region" description="Basic residues" evidence="1">
    <location>
        <begin position="98"/>
        <end position="117"/>
    </location>
</feature>
<gene>
    <name evidence="2" type="ORF">V7S43_001899</name>
</gene>
<keyword evidence="3" id="KW-1185">Reference proteome</keyword>
<proteinExistence type="predicted"/>
<evidence type="ECO:0000313" key="3">
    <source>
        <dbReference type="Proteomes" id="UP001632037"/>
    </source>
</evidence>
<protein>
    <submittedName>
        <fullName evidence="2">Uncharacterized protein</fullName>
    </submittedName>
</protein>